<dbReference type="InterPro" id="IPR021858">
    <property type="entry name" value="Fun_TF"/>
</dbReference>
<dbReference type="GO" id="GO:0045944">
    <property type="term" value="P:positive regulation of transcription by RNA polymerase II"/>
    <property type="evidence" value="ECO:0007669"/>
    <property type="project" value="TreeGrafter"/>
</dbReference>
<dbReference type="AlphaFoldDB" id="A0A1V2L8R3"/>
<evidence type="ECO:0000259" key="4">
    <source>
        <dbReference type="PROSITE" id="PS50048"/>
    </source>
</evidence>
<accession>A0A1V2L8R3</accession>
<evidence type="ECO:0000256" key="2">
    <source>
        <dbReference type="ARBA" id="ARBA00023242"/>
    </source>
</evidence>
<protein>
    <submittedName>
        <fullName evidence="5">Lysine biosynthesis regulatory protein LYS14</fullName>
    </submittedName>
</protein>
<dbReference type="STRING" id="36022.A0A1V2L8R3"/>
<gene>
    <name evidence="5" type="ORF">BON22_2197</name>
</gene>
<dbReference type="PROSITE" id="PS50048">
    <property type="entry name" value="ZN2_CY6_FUNGAL_2"/>
    <property type="match status" value="1"/>
</dbReference>
<comment type="caution">
    <text evidence="5">The sequence shown here is derived from an EMBL/GenBank/DDBJ whole genome shotgun (WGS) entry which is preliminary data.</text>
</comment>
<dbReference type="SMART" id="SM00066">
    <property type="entry name" value="GAL4"/>
    <property type="match status" value="1"/>
</dbReference>
<name>A0A1V2L8R3_CYBFA</name>
<comment type="subcellular location">
    <subcellularLocation>
        <location evidence="1">Nucleus</location>
    </subcellularLocation>
</comment>
<dbReference type="PANTHER" id="PTHR37534">
    <property type="entry name" value="TRANSCRIPTIONAL ACTIVATOR PROTEIN UGA3"/>
    <property type="match status" value="1"/>
</dbReference>
<keyword evidence="2" id="KW-0539">Nucleus</keyword>
<feature type="compositionally biased region" description="Acidic residues" evidence="3">
    <location>
        <begin position="593"/>
        <end position="602"/>
    </location>
</feature>
<dbReference type="VEuPathDB" id="FungiDB:BON22_2197"/>
<feature type="region of interest" description="Disordered" evidence="3">
    <location>
        <begin position="583"/>
        <end position="602"/>
    </location>
</feature>
<evidence type="ECO:0000256" key="1">
    <source>
        <dbReference type="ARBA" id="ARBA00004123"/>
    </source>
</evidence>
<dbReference type="PROSITE" id="PS00463">
    <property type="entry name" value="ZN2_CY6_FUNGAL_1"/>
    <property type="match status" value="1"/>
</dbReference>
<dbReference type="GO" id="GO:0000976">
    <property type="term" value="F:transcription cis-regulatory region binding"/>
    <property type="evidence" value="ECO:0007669"/>
    <property type="project" value="TreeGrafter"/>
</dbReference>
<reference evidence="6" key="1">
    <citation type="journal article" date="2017" name="Genome Announc.">
        <title>Genome sequences of Cyberlindnera fabianii 65, Pichia kudriavzevii 129, and Saccharomyces cerevisiae 131 isolated from fermented masau fruits in Zimbabwe.</title>
        <authorList>
            <person name="van Rijswijck I.M.H."/>
            <person name="Derks M.F.L."/>
            <person name="Abee T."/>
            <person name="de Ridder D."/>
            <person name="Smid E.J."/>
        </authorList>
    </citation>
    <scope>NUCLEOTIDE SEQUENCE [LARGE SCALE GENOMIC DNA]</scope>
    <source>
        <strain evidence="6">65</strain>
    </source>
</reference>
<dbReference type="Proteomes" id="UP000189513">
    <property type="component" value="Unassembled WGS sequence"/>
</dbReference>
<keyword evidence="6" id="KW-1185">Reference proteome</keyword>
<feature type="domain" description="Zn(2)-C6 fungal-type" evidence="4">
    <location>
        <begin position="34"/>
        <end position="64"/>
    </location>
</feature>
<dbReference type="GO" id="GO:0000981">
    <property type="term" value="F:DNA-binding transcription factor activity, RNA polymerase II-specific"/>
    <property type="evidence" value="ECO:0007669"/>
    <property type="project" value="InterPro"/>
</dbReference>
<sequence length="602" mass="67981">MSSNGVPMHSPKPTKIPGSQVVRKKRTRPYSRRGCQRCKKMKVKCDEVQPKCTRCYKSNAECEYPDVRLPPLRSISFNGQPAQWHKLEASPVEGSIDSMVKDLLEIMDDDLSLQMDKAIEQHIEGFFGSSPLPSTITRLQVKPELLKPIYNSPGRSPDQVTSPRDILSTTTIFHFPTNCFQSLDIDPSHKKYLDLFYTEFSEILMPLRSCDEANTIRDILLQYSLRKDYLYFAVLSSGARIAYKSSNLDEDEQYFTNFLKKTSGLLSDYKYIQTYCSTEPPVTSPQPNKIVNDVLEPLLLTILLLTSDNASSMKQSWRGHLRGAKELLLRVFVENKLPQTKVLIFCKAWFVLFEVLAGLSAPYGGTLVKSSGDVAKDRALLELMSWDSETEIEALRELRMITEEGFIFTLGFHTGLLSPLFKLIEMMRRADVNTPPSSEIFGLITEFEKFRNVHPTSASGSEKIVIWFEAVHQSYIDAALLTIISQFLRITTSPMAVNPVIQELSHSVLTRANCLLTPETDRISQFKLMMDQWPLLTAGLHSVTREDRAKAQSIFQLLTDLGSGSAKYSLQKMKRAWARTAGFDPMGGSSSEGPEEVDIVTY</sequence>
<dbReference type="OMA" id="YWFVSFE"/>
<proteinExistence type="predicted"/>
<dbReference type="SUPFAM" id="SSF57701">
    <property type="entry name" value="Zn2/Cys6 DNA-binding domain"/>
    <property type="match status" value="1"/>
</dbReference>
<dbReference type="Pfam" id="PF11951">
    <property type="entry name" value="Fungal_trans_2"/>
    <property type="match status" value="1"/>
</dbReference>
<dbReference type="InterPro" id="IPR001138">
    <property type="entry name" value="Zn2Cys6_DnaBD"/>
</dbReference>
<organism evidence="5 6">
    <name type="scientific">Cyberlindnera fabianii</name>
    <name type="common">Yeast</name>
    <name type="synonym">Hansenula fabianii</name>
    <dbReference type="NCBI Taxonomy" id="36022"/>
    <lineage>
        <taxon>Eukaryota</taxon>
        <taxon>Fungi</taxon>
        <taxon>Dikarya</taxon>
        <taxon>Ascomycota</taxon>
        <taxon>Saccharomycotina</taxon>
        <taxon>Saccharomycetes</taxon>
        <taxon>Phaffomycetales</taxon>
        <taxon>Phaffomycetaceae</taxon>
        <taxon>Cyberlindnera</taxon>
    </lineage>
</organism>
<dbReference type="Pfam" id="PF00172">
    <property type="entry name" value="Zn_clus"/>
    <property type="match status" value="1"/>
</dbReference>
<dbReference type="GO" id="GO:0008270">
    <property type="term" value="F:zinc ion binding"/>
    <property type="evidence" value="ECO:0007669"/>
    <property type="project" value="InterPro"/>
</dbReference>
<dbReference type="GO" id="GO:0005634">
    <property type="term" value="C:nucleus"/>
    <property type="evidence" value="ECO:0007669"/>
    <property type="project" value="UniProtKB-SubCell"/>
</dbReference>
<dbReference type="CDD" id="cd00067">
    <property type="entry name" value="GAL4"/>
    <property type="match status" value="1"/>
</dbReference>
<evidence type="ECO:0000256" key="3">
    <source>
        <dbReference type="SAM" id="MobiDB-lite"/>
    </source>
</evidence>
<evidence type="ECO:0000313" key="6">
    <source>
        <dbReference type="Proteomes" id="UP000189513"/>
    </source>
</evidence>
<evidence type="ECO:0000313" key="5">
    <source>
        <dbReference type="EMBL" id="ONH68243.1"/>
    </source>
</evidence>
<dbReference type="PANTHER" id="PTHR37534:SF49">
    <property type="entry name" value="LYSINE BIOSYNTHESIS REGULATORY PROTEIN LYS14"/>
    <property type="match status" value="1"/>
</dbReference>
<feature type="region of interest" description="Disordered" evidence="3">
    <location>
        <begin position="1"/>
        <end position="29"/>
    </location>
</feature>
<dbReference type="InterPro" id="IPR036864">
    <property type="entry name" value="Zn2-C6_fun-type_DNA-bd_sf"/>
</dbReference>
<dbReference type="EMBL" id="MPUK01000003">
    <property type="protein sequence ID" value="ONH68243.1"/>
    <property type="molecule type" value="Genomic_DNA"/>
</dbReference>
<dbReference type="Gene3D" id="4.10.240.10">
    <property type="entry name" value="Zn(2)-C6 fungal-type DNA-binding domain"/>
    <property type="match status" value="1"/>
</dbReference>